<evidence type="ECO:0000313" key="2">
    <source>
        <dbReference type="EMBL" id="GEQ20508.1"/>
    </source>
</evidence>
<dbReference type="PANTHER" id="PTHR30595">
    <property type="entry name" value="GLPR-RELATED TRANSCRIPTIONAL REPRESSOR"/>
    <property type="match status" value="1"/>
</dbReference>
<proteinExistence type="predicted"/>
<name>A0A512TKG7_CLOBU</name>
<feature type="domain" description="Schlafen AlbA-2" evidence="1">
    <location>
        <begin position="14"/>
        <end position="135"/>
    </location>
</feature>
<organism evidence="2 3">
    <name type="scientific">Clostridium butyricum</name>
    <dbReference type="NCBI Taxonomy" id="1492"/>
    <lineage>
        <taxon>Bacteria</taxon>
        <taxon>Bacillati</taxon>
        <taxon>Bacillota</taxon>
        <taxon>Clostridia</taxon>
        <taxon>Eubacteriales</taxon>
        <taxon>Clostridiaceae</taxon>
        <taxon>Clostridium</taxon>
    </lineage>
</organism>
<dbReference type="EMBL" id="BKBC01000009">
    <property type="protein sequence ID" value="GEQ20508.1"/>
    <property type="molecule type" value="Genomic_DNA"/>
</dbReference>
<dbReference type="Proteomes" id="UP000321089">
    <property type="component" value="Unassembled WGS sequence"/>
</dbReference>
<dbReference type="Gene3D" id="3.30.565.60">
    <property type="match status" value="1"/>
</dbReference>
<gene>
    <name evidence="2" type="ORF">CBU02nite_10140</name>
</gene>
<keyword evidence="2" id="KW-0547">Nucleotide-binding</keyword>
<comment type="caution">
    <text evidence="2">The sequence shown here is derived from an EMBL/GenBank/DDBJ whole genome shotgun (WGS) entry which is preliminary data.</text>
</comment>
<evidence type="ECO:0000313" key="3">
    <source>
        <dbReference type="Proteomes" id="UP000321089"/>
    </source>
</evidence>
<dbReference type="GO" id="GO:0005524">
    <property type="term" value="F:ATP binding"/>
    <property type="evidence" value="ECO:0007669"/>
    <property type="project" value="UniProtKB-KW"/>
</dbReference>
<dbReference type="InterPro" id="IPR038461">
    <property type="entry name" value="Schlafen_AlbA_2_dom_sf"/>
</dbReference>
<protein>
    <submittedName>
        <fullName evidence="2">ATP-binding protein</fullName>
    </submittedName>
</protein>
<reference evidence="2 3" key="1">
    <citation type="submission" date="2019-07" db="EMBL/GenBank/DDBJ databases">
        <title>Whole genome shotgun sequence of Clostridium butyricum NBRC 3858.</title>
        <authorList>
            <person name="Hosoyama A."/>
            <person name="Uohara A."/>
            <person name="Ohji S."/>
            <person name="Ichikawa N."/>
        </authorList>
    </citation>
    <scope>NUCLEOTIDE SEQUENCE [LARGE SCALE GENOMIC DNA]</scope>
    <source>
        <strain evidence="2 3">NBRC 3858</strain>
    </source>
</reference>
<accession>A0A512TKG7</accession>
<evidence type="ECO:0000259" key="1">
    <source>
        <dbReference type="Pfam" id="PF04326"/>
    </source>
</evidence>
<dbReference type="InterPro" id="IPR007421">
    <property type="entry name" value="Schlafen_AlbA_2_dom"/>
</dbReference>
<dbReference type="Gene3D" id="3.30.950.30">
    <property type="entry name" value="Schlafen, AAA domain"/>
    <property type="match status" value="1"/>
</dbReference>
<dbReference type="RefSeq" id="WP_146868066.1">
    <property type="nucleotide sequence ID" value="NZ_BKBC01000009.1"/>
</dbReference>
<dbReference type="PANTHER" id="PTHR30595:SF6">
    <property type="entry name" value="SCHLAFEN ALBA-2 DOMAIN-CONTAINING PROTEIN"/>
    <property type="match status" value="1"/>
</dbReference>
<keyword evidence="2" id="KW-0067">ATP-binding</keyword>
<sequence length="397" mass="45829">MDIKKLRSLIKKEEGLKLDFKLKLDLSTETGKKELAKDICAIANSNGQRGYIIVGIQDKTKNIIGIKKDEMFKEEQIQQIITSRCEPPIPLRVDFVDINGKTIGVISIYDGGQKPYQVRENGAFYIRRGSTTDVMRKQELVALFEENLSLTIETCPLIRSNIDVLNMDLVNKYFKHKEIKFTDENRDFLLLSSGIAYDDGKGEKLKCTYGGLLVFCDINYIYIPNNMIKIVNKLNDDYGEGYIIQGNLIDMVDKAEKKILEIMPEEYPSDAIIESIKNAVLYREYFDLNRIVEITIDNNNIIISSPGEFIDENIKGERTNYNKRNIWLYEKLITIDEKNRFLNNGKGFTRIRDAFKNRGKVRFVNSRIEHSFKVILPGCNRTKNCKDDMDNNPKEHS</sequence>
<dbReference type="Pfam" id="PF04326">
    <property type="entry name" value="SLFN_AlbA_2"/>
    <property type="match status" value="1"/>
</dbReference>
<dbReference type="InterPro" id="IPR038475">
    <property type="entry name" value="RecG_C_sf"/>
</dbReference>
<dbReference type="AlphaFoldDB" id="A0A512TKG7"/>